<keyword evidence="5 8" id="KW-0812">Transmembrane</keyword>
<evidence type="ECO:0000256" key="5">
    <source>
        <dbReference type="ARBA" id="ARBA00022692"/>
    </source>
</evidence>
<evidence type="ECO:0000256" key="3">
    <source>
        <dbReference type="ARBA" id="ARBA00022448"/>
    </source>
</evidence>
<sequence length="92" mass="10198">MREFLLTGMQWFIIACILVCIIRILTSRTTSGKLVGLNVLSGVVLAFLVLRGVSEGRALYLDVALVYDIFGFLGFLGIARFLKDKIQGESQE</sequence>
<proteinExistence type="inferred from homology"/>
<evidence type="ECO:0000256" key="6">
    <source>
        <dbReference type="ARBA" id="ARBA00022989"/>
    </source>
</evidence>
<keyword evidence="6 8" id="KW-1133">Transmembrane helix</keyword>
<comment type="subcellular location">
    <subcellularLocation>
        <location evidence="1">Cell membrane</location>
        <topology evidence="1">Multi-pass membrane protein</topology>
    </subcellularLocation>
</comment>
<keyword evidence="3" id="KW-0813">Transport</keyword>
<dbReference type="EMBL" id="JACHGJ010000006">
    <property type="protein sequence ID" value="MBB6481418.1"/>
    <property type="molecule type" value="Genomic_DNA"/>
</dbReference>
<dbReference type="AlphaFoldDB" id="A0A841RFS9"/>
<evidence type="ECO:0000256" key="2">
    <source>
        <dbReference type="ARBA" id="ARBA00009212"/>
    </source>
</evidence>
<dbReference type="GO" id="GO:0005886">
    <property type="term" value="C:plasma membrane"/>
    <property type="evidence" value="ECO:0007669"/>
    <property type="project" value="UniProtKB-SubCell"/>
</dbReference>
<evidence type="ECO:0000256" key="1">
    <source>
        <dbReference type="ARBA" id="ARBA00004651"/>
    </source>
</evidence>
<accession>A0A841RFS9</accession>
<evidence type="ECO:0000256" key="7">
    <source>
        <dbReference type="ARBA" id="ARBA00023136"/>
    </source>
</evidence>
<evidence type="ECO:0000313" key="9">
    <source>
        <dbReference type="EMBL" id="MBB6481418.1"/>
    </source>
</evidence>
<dbReference type="RefSeq" id="WP_184747666.1">
    <property type="nucleotide sequence ID" value="NZ_JACHGJ010000006.1"/>
</dbReference>
<dbReference type="InterPro" id="IPR007208">
    <property type="entry name" value="MrpF/PhaF-like"/>
</dbReference>
<dbReference type="Proteomes" id="UP000587760">
    <property type="component" value="Unassembled WGS sequence"/>
</dbReference>
<organism evidence="9 10">
    <name type="scientific">Spirochaeta isovalerica</name>
    <dbReference type="NCBI Taxonomy" id="150"/>
    <lineage>
        <taxon>Bacteria</taxon>
        <taxon>Pseudomonadati</taxon>
        <taxon>Spirochaetota</taxon>
        <taxon>Spirochaetia</taxon>
        <taxon>Spirochaetales</taxon>
        <taxon>Spirochaetaceae</taxon>
        <taxon>Spirochaeta</taxon>
    </lineage>
</organism>
<keyword evidence="10" id="KW-1185">Reference proteome</keyword>
<evidence type="ECO:0000256" key="4">
    <source>
        <dbReference type="ARBA" id="ARBA00022475"/>
    </source>
</evidence>
<keyword evidence="4" id="KW-1003">Cell membrane</keyword>
<name>A0A841RFS9_9SPIO</name>
<feature type="transmembrane region" description="Helical" evidence="8">
    <location>
        <begin position="34"/>
        <end position="53"/>
    </location>
</feature>
<dbReference type="PANTHER" id="PTHR34702">
    <property type="entry name" value="NA(+)/H(+) ANTIPORTER SUBUNIT F1"/>
    <property type="match status" value="1"/>
</dbReference>
<dbReference type="PANTHER" id="PTHR34702:SF1">
    <property type="entry name" value="NA(+)_H(+) ANTIPORTER SUBUNIT F"/>
    <property type="match status" value="1"/>
</dbReference>
<protein>
    <submittedName>
        <fullName evidence="9">Multicomponent Na+:H+ antiporter subunit F</fullName>
    </submittedName>
</protein>
<comment type="similarity">
    <text evidence="2">Belongs to the CPA3 antiporters (TC 2.A.63) subunit F family.</text>
</comment>
<comment type="caution">
    <text evidence="9">The sequence shown here is derived from an EMBL/GenBank/DDBJ whole genome shotgun (WGS) entry which is preliminary data.</text>
</comment>
<dbReference type="PROSITE" id="PS51257">
    <property type="entry name" value="PROKAR_LIPOPROTEIN"/>
    <property type="match status" value="1"/>
</dbReference>
<reference evidence="9 10" key="1">
    <citation type="submission" date="2020-08" db="EMBL/GenBank/DDBJ databases">
        <title>Genomic Encyclopedia of Type Strains, Phase IV (KMG-IV): sequencing the most valuable type-strain genomes for metagenomic binning, comparative biology and taxonomic classification.</title>
        <authorList>
            <person name="Goeker M."/>
        </authorList>
    </citation>
    <scope>NUCLEOTIDE SEQUENCE [LARGE SCALE GENOMIC DNA]</scope>
    <source>
        <strain evidence="9 10">DSM 2461</strain>
    </source>
</reference>
<evidence type="ECO:0000313" key="10">
    <source>
        <dbReference type="Proteomes" id="UP000587760"/>
    </source>
</evidence>
<evidence type="ECO:0000256" key="8">
    <source>
        <dbReference type="SAM" id="Phobius"/>
    </source>
</evidence>
<feature type="transmembrane region" description="Helical" evidence="8">
    <location>
        <begin position="59"/>
        <end position="82"/>
    </location>
</feature>
<feature type="transmembrane region" description="Helical" evidence="8">
    <location>
        <begin position="6"/>
        <end position="25"/>
    </location>
</feature>
<keyword evidence="7 8" id="KW-0472">Membrane</keyword>
<dbReference type="Pfam" id="PF04066">
    <property type="entry name" value="MrpF_PhaF"/>
    <property type="match status" value="1"/>
</dbReference>
<gene>
    <name evidence="9" type="ORF">HNR50_003098</name>
</gene>
<dbReference type="GO" id="GO:0015385">
    <property type="term" value="F:sodium:proton antiporter activity"/>
    <property type="evidence" value="ECO:0007669"/>
    <property type="project" value="TreeGrafter"/>
</dbReference>